<sequence>MESESVVDIGSINPWISIAIVVFLFLLVIVLVRQITLIKKYKKLKNDFEERDIENKH</sequence>
<dbReference type="Proteomes" id="UP001596978">
    <property type="component" value="Unassembled WGS sequence"/>
</dbReference>
<keyword evidence="1" id="KW-1133">Transmembrane helix</keyword>
<gene>
    <name evidence="2" type="ORF">ACFQ1M_05895</name>
</gene>
<feature type="transmembrane region" description="Helical" evidence="1">
    <location>
        <begin position="12"/>
        <end position="32"/>
    </location>
</feature>
<protein>
    <recommendedName>
        <fullName evidence="4">ATP synthase F0 subunit 8</fullName>
    </recommendedName>
</protein>
<organism evidence="2 3">
    <name type="scientific">Sungkyunkwania multivorans</name>
    <dbReference type="NCBI Taxonomy" id="1173618"/>
    <lineage>
        <taxon>Bacteria</taxon>
        <taxon>Pseudomonadati</taxon>
        <taxon>Bacteroidota</taxon>
        <taxon>Flavobacteriia</taxon>
        <taxon>Flavobacteriales</taxon>
        <taxon>Flavobacteriaceae</taxon>
        <taxon>Sungkyunkwania</taxon>
    </lineage>
</organism>
<dbReference type="EMBL" id="JBHTJH010000004">
    <property type="protein sequence ID" value="MFD0861730.1"/>
    <property type="molecule type" value="Genomic_DNA"/>
</dbReference>
<keyword evidence="3" id="KW-1185">Reference proteome</keyword>
<reference evidence="3" key="1">
    <citation type="journal article" date="2019" name="Int. J. Syst. Evol. Microbiol.">
        <title>The Global Catalogue of Microorganisms (GCM) 10K type strain sequencing project: providing services to taxonomists for standard genome sequencing and annotation.</title>
        <authorList>
            <consortium name="The Broad Institute Genomics Platform"/>
            <consortium name="The Broad Institute Genome Sequencing Center for Infectious Disease"/>
            <person name="Wu L."/>
            <person name="Ma J."/>
        </authorList>
    </citation>
    <scope>NUCLEOTIDE SEQUENCE [LARGE SCALE GENOMIC DNA]</scope>
    <source>
        <strain evidence="3">CCUG 62952</strain>
    </source>
</reference>
<evidence type="ECO:0000313" key="3">
    <source>
        <dbReference type="Proteomes" id="UP001596978"/>
    </source>
</evidence>
<accession>A0ABW3CW29</accession>
<keyword evidence="1" id="KW-0812">Transmembrane</keyword>
<dbReference type="RefSeq" id="WP_386405295.1">
    <property type="nucleotide sequence ID" value="NZ_JBHTJH010000004.1"/>
</dbReference>
<keyword evidence="1" id="KW-0472">Membrane</keyword>
<evidence type="ECO:0000256" key="1">
    <source>
        <dbReference type="SAM" id="Phobius"/>
    </source>
</evidence>
<proteinExistence type="predicted"/>
<evidence type="ECO:0000313" key="2">
    <source>
        <dbReference type="EMBL" id="MFD0861730.1"/>
    </source>
</evidence>
<comment type="caution">
    <text evidence="2">The sequence shown here is derived from an EMBL/GenBank/DDBJ whole genome shotgun (WGS) entry which is preliminary data.</text>
</comment>
<evidence type="ECO:0008006" key="4">
    <source>
        <dbReference type="Google" id="ProtNLM"/>
    </source>
</evidence>
<name>A0ABW3CW29_9FLAO</name>